<feature type="transmembrane region" description="Helical" evidence="1">
    <location>
        <begin position="409"/>
        <end position="426"/>
    </location>
</feature>
<feature type="transmembrane region" description="Helical" evidence="1">
    <location>
        <begin position="495"/>
        <end position="513"/>
    </location>
</feature>
<evidence type="ECO:0000313" key="2">
    <source>
        <dbReference type="EMBL" id="GES05156.1"/>
    </source>
</evidence>
<gene>
    <name evidence="2" type="ORF">Acor_72240</name>
</gene>
<keyword evidence="3" id="KW-1185">Reference proteome</keyword>
<protein>
    <submittedName>
        <fullName evidence="2">Uncharacterized protein</fullName>
    </submittedName>
</protein>
<dbReference type="EMBL" id="BLAD01000094">
    <property type="protein sequence ID" value="GES05156.1"/>
    <property type="molecule type" value="Genomic_DNA"/>
</dbReference>
<evidence type="ECO:0000256" key="1">
    <source>
        <dbReference type="SAM" id="Phobius"/>
    </source>
</evidence>
<feature type="transmembrane region" description="Helical" evidence="1">
    <location>
        <begin position="284"/>
        <end position="304"/>
    </location>
</feature>
<organism evidence="2 3">
    <name type="scientific">Acrocarpospora corrugata</name>
    <dbReference type="NCBI Taxonomy" id="35763"/>
    <lineage>
        <taxon>Bacteria</taxon>
        <taxon>Bacillati</taxon>
        <taxon>Actinomycetota</taxon>
        <taxon>Actinomycetes</taxon>
        <taxon>Streptosporangiales</taxon>
        <taxon>Streptosporangiaceae</taxon>
        <taxon>Acrocarpospora</taxon>
    </lineage>
</organism>
<name>A0A5M3W8K1_9ACTN</name>
<dbReference type="Proteomes" id="UP000334990">
    <property type="component" value="Unassembled WGS sequence"/>
</dbReference>
<accession>A0A5M3W8K1</accession>
<keyword evidence="1" id="KW-0812">Transmembrane</keyword>
<feature type="transmembrane region" description="Helical" evidence="1">
    <location>
        <begin position="258"/>
        <end position="278"/>
    </location>
</feature>
<keyword evidence="1" id="KW-0472">Membrane</keyword>
<feature type="transmembrane region" description="Helical" evidence="1">
    <location>
        <begin position="311"/>
        <end position="332"/>
    </location>
</feature>
<feature type="transmembrane region" description="Helical" evidence="1">
    <location>
        <begin position="352"/>
        <end position="372"/>
    </location>
</feature>
<feature type="transmembrane region" description="Helical" evidence="1">
    <location>
        <begin position="219"/>
        <end position="238"/>
    </location>
</feature>
<comment type="caution">
    <text evidence="2">The sequence shown here is derived from an EMBL/GenBank/DDBJ whole genome shotgun (WGS) entry which is preliminary data.</text>
</comment>
<reference evidence="2 3" key="1">
    <citation type="submission" date="2019-10" db="EMBL/GenBank/DDBJ databases">
        <title>Whole genome shotgun sequence of Acrocarpospora corrugata NBRC 13972.</title>
        <authorList>
            <person name="Ichikawa N."/>
            <person name="Kimura A."/>
            <person name="Kitahashi Y."/>
            <person name="Komaki H."/>
            <person name="Oguchi A."/>
        </authorList>
    </citation>
    <scope>NUCLEOTIDE SEQUENCE [LARGE SCALE GENOMIC DNA]</scope>
    <source>
        <strain evidence="2 3">NBRC 13972</strain>
    </source>
</reference>
<evidence type="ECO:0000313" key="3">
    <source>
        <dbReference type="Proteomes" id="UP000334990"/>
    </source>
</evidence>
<feature type="transmembrane region" description="Helical" evidence="1">
    <location>
        <begin position="433"/>
        <end position="453"/>
    </location>
</feature>
<feature type="transmembrane region" description="Helical" evidence="1">
    <location>
        <begin position="525"/>
        <end position="549"/>
    </location>
</feature>
<proteinExistence type="predicted"/>
<keyword evidence="1" id="KW-1133">Transmembrane helix</keyword>
<sequence>MLAFQQAGSFKAEIGLLAQTITDAGGKVAAIGPGAALAAANKSGNIQKYAPTPAELPNFTPYSLITAEANEFPQAWLQAQTASTPAISTDLDKKTRQAVAVAADRTIGEILDRVPPGSTVLIAGLADASTAAHLHVAIAQGPTFRHTFLTATSTRQDALVTITDTTATILGLLTLPTPEPVVGRTWTNNGQPPPTPETVAQLADADLASQVLRDVREPFFLTLVALQLIFYALAALVLRRRRQSTATRRRTLIATQAVAVLSGAIPISTFLAQLIPWWSATRPMPALIATILGLAAAIAALAFAGPWRRSVLGPLTTVAAVSSLALLIDVMTGSKLQVNAVTGYEPVTGGRFYGFGNMAFAVYSTGTILALAGLAHALRHRPRLAYALCLGYGLLAIFADGWPRWGADFGGVPSFVLGFAVFMLMLTGHRVSVTRLAVIGAAGAVLIVAIAIADWLRPPDQRTHLGFFVQQVLQGEGGSVIGRKLGAMLGTLGNLPLTLLSLVALAFLYLVLARPSKVGAAALSLAYGYAPTLRAGLFGALTAALVGFLINDSGIAIPAMALTVAVPLTLAASVRALRLATPTPPAPPSAPAASTAPAAP</sequence>
<dbReference type="AlphaFoldDB" id="A0A5M3W8K1"/>
<feature type="transmembrane region" description="Helical" evidence="1">
    <location>
        <begin position="555"/>
        <end position="574"/>
    </location>
</feature>
<feature type="transmembrane region" description="Helical" evidence="1">
    <location>
        <begin position="384"/>
        <end position="403"/>
    </location>
</feature>